<name>A0A7T0DY88_9ENTR</name>
<feature type="signal peptide" evidence="1">
    <location>
        <begin position="1"/>
        <end position="23"/>
    </location>
</feature>
<dbReference type="EMBL" id="CP061801">
    <property type="protein sequence ID" value="QPK01679.1"/>
    <property type="molecule type" value="Genomic_DNA"/>
</dbReference>
<dbReference type="InterPro" id="IPR042230">
    <property type="entry name" value="CusF_sf"/>
</dbReference>
<sequence>MRALFLSALLGASVSFASFAVQANEVSSPSAQRWQGLGVVQSFSAQSVMLRHDAIPELKWPAMTMPFTLSAGAVLNGAKPGDEVTFTLERAGDGFQIVSLTPQR</sequence>
<keyword evidence="1" id="KW-0732">Signal</keyword>
<evidence type="ECO:0000256" key="1">
    <source>
        <dbReference type="SAM" id="SignalP"/>
    </source>
</evidence>
<dbReference type="InterPro" id="IPR021647">
    <property type="entry name" value="CusF_Ec"/>
</dbReference>
<feature type="chain" id="PRO_5032990260" evidence="1">
    <location>
        <begin position="24"/>
        <end position="104"/>
    </location>
</feature>
<protein>
    <submittedName>
        <fullName evidence="2">Copper-binding protein</fullName>
    </submittedName>
</protein>
<dbReference type="Pfam" id="PF11604">
    <property type="entry name" value="CusF_Ec"/>
    <property type="match status" value="1"/>
</dbReference>
<reference evidence="2" key="1">
    <citation type="submission" date="2020-09" db="EMBL/GenBank/DDBJ databases">
        <title>First Report of a novel Colistin-Resistant species of Enterobacter cloacae complex Producing MCR-5 isolated from hospital sewage water.</title>
        <authorList>
            <person name="Zhou K."/>
        </authorList>
    </citation>
    <scope>NUCLEOTIDE SEQUENCE [LARGE SCALE GENOMIC DNA]</scope>
    <source>
        <strain evidence="2">HSW1412</strain>
    </source>
</reference>
<gene>
    <name evidence="2" type="ORF">IDM36_05985</name>
</gene>
<evidence type="ECO:0000313" key="2">
    <source>
        <dbReference type="EMBL" id="QPK01679.1"/>
    </source>
</evidence>
<accession>A0A7T0DY88</accession>
<dbReference type="Gene3D" id="2.40.50.320">
    <property type="entry name" value="Copper binding periplasmic protein CusF"/>
    <property type="match status" value="1"/>
</dbReference>
<dbReference type="AlphaFoldDB" id="A0A7T0DY88"/>
<organism evidence="2">
    <name type="scientific">Enterobacter mori</name>
    <dbReference type="NCBI Taxonomy" id="539813"/>
    <lineage>
        <taxon>Bacteria</taxon>
        <taxon>Pseudomonadati</taxon>
        <taxon>Pseudomonadota</taxon>
        <taxon>Gammaproteobacteria</taxon>
        <taxon>Enterobacterales</taxon>
        <taxon>Enterobacteriaceae</taxon>
        <taxon>Enterobacter</taxon>
    </lineage>
</organism>
<proteinExistence type="predicted"/>